<dbReference type="AlphaFoldDB" id="A0A9X3HZT8"/>
<gene>
    <name evidence="2" type="ORF">MD535_24635</name>
</gene>
<keyword evidence="3" id="KW-1185">Reference proteome</keyword>
<comment type="caution">
    <text evidence="2">The sequence shown here is derived from an EMBL/GenBank/DDBJ whole genome shotgun (WGS) entry which is preliminary data.</text>
</comment>
<feature type="compositionally biased region" description="Polar residues" evidence="1">
    <location>
        <begin position="14"/>
        <end position="24"/>
    </location>
</feature>
<sequence>PEQSKEVNKHSAIETLNNTPPQSTTYFNNNALPHEDVRYQNQSGDFDYKIFREHVNKALPKYTESLATQLLGEPNKGFVA</sequence>
<name>A0A9X3HZT8_9VIBR</name>
<evidence type="ECO:0000313" key="2">
    <source>
        <dbReference type="EMBL" id="MCW8349177.1"/>
    </source>
</evidence>
<protein>
    <submittedName>
        <fullName evidence="2">Uncharacterized protein</fullName>
    </submittedName>
</protein>
<feature type="non-terminal residue" evidence="2">
    <location>
        <position position="1"/>
    </location>
</feature>
<organism evidence="2 3">
    <name type="scientific">Vibrio qingdaonensis</name>
    <dbReference type="NCBI Taxonomy" id="2829491"/>
    <lineage>
        <taxon>Bacteria</taxon>
        <taxon>Pseudomonadati</taxon>
        <taxon>Pseudomonadota</taxon>
        <taxon>Gammaproteobacteria</taxon>
        <taxon>Vibrionales</taxon>
        <taxon>Vibrionaceae</taxon>
        <taxon>Vibrio</taxon>
    </lineage>
</organism>
<feature type="compositionally biased region" description="Basic and acidic residues" evidence="1">
    <location>
        <begin position="1"/>
        <end position="12"/>
    </location>
</feature>
<feature type="region of interest" description="Disordered" evidence="1">
    <location>
        <begin position="1"/>
        <end position="24"/>
    </location>
</feature>
<dbReference type="EMBL" id="JAKRRY010000069">
    <property type="protein sequence ID" value="MCW8349177.1"/>
    <property type="molecule type" value="Genomic_DNA"/>
</dbReference>
<dbReference type="Proteomes" id="UP001155587">
    <property type="component" value="Unassembled WGS sequence"/>
</dbReference>
<reference evidence="2" key="1">
    <citation type="submission" date="2022-02" db="EMBL/GenBank/DDBJ databases">
        <title>Vibrio sp. nov, a new bacterium isolated from seawater.</title>
        <authorList>
            <person name="Yuan Y."/>
        </authorList>
    </citation>
    <scope>NUCLEOTIDE SEQUENCE</scope>
    <source>
        <strain evidence="2">ZSDZ65</strain>
    </source>
</reference>
<dbReference type="RefSeq" id="WP_265677833.1">
    <property type="nucleotide sequence ID" value="NZ_JAKRRY010000069.1"/>
</dbReference>
<proteinExistence type="predicted"/>
<accession>A0A9X3HZT8</accession>
<evidence type="ECO:0000313" key="3">
    <source>
        <dbReference type="Proteomes" id="UP001155587"/>
    </source>
</evidence>
<evidence type="ECO:0000256" key="1">
    <source>
        <dbReference type="SAM" id="MobiDB-lite"/>
    </source>
</evidence>